<evidence type="ECO:0000313" key="3">
    <source>
        <dbReference type="Proteomes" id="UP000765509"/>
    </source>
</evidence>
<gene>
    <name evidence="2" type="ORF">O181_029928</name>
</gene>
<evidence type="ECO:0000256" key="1">
    <source>
        <dbReference type="SAM" id="Phobius"/>
    </source>
</evidence>
<keyword evidence="1" id="KW-0472">Membrane</keyword>
<dbReference type="EMBL" id="AVOT02010464">
    <property type="protein sequence ID" value="MBW0490213.1"/>
    <property type="molecule type" value="Genomic_DNA"/>
</dbReference>
<reference evidence="2" key="1">
    <citation type="submission" date="2021-03" db="EMBL/GenBank/DDBJ databases">
        <title>Draft genome sequence of rust myrtle Austropuccinia psidii MF-1, a brazilian biotype.</title>
        <authorList>
            <person name="Quecine M.C."/>
            <person name="Pachon D.M.R."/>
            <person name="Bonatelli M.L."/>
            <person name="Correr F.H."/>
            <person name="Franceschini L.M."/>
            <person name="Leite T.F."/>
            <person name="Margarido G.R.A."/>
            <person name="Almeida C.A."/>
            <person name="Ferrarezi J.A."/>
            <person name="Labate C.A."/>
        </authorList>
    </citation>
    <scope>NUCLEOTIDE SEQUENCE</scope>
    <source>
        <strain evidence="2">MF-1</strain>
    </source>
</reference>
<dbReference type="AlphaFoldDB" id="A0A9Q3CWQ3"/>
<name>A0A9Q3CWQ3_9BASI</name>
<protein>
    <submittedName>
        <fullName evidence="2">Uncharacterized protein</fullName>
    </submittedName>
</protein>
<proteinExistence type="predicted"/>
<evidence type="ECO:0000313" key="2">
    <source>
        <dbReference type="EMBL" id="MBW0490213.1"/>
    </source>
</evidence>
<keyword evidence="1" id="KW-1133">Transmembrane helix</keyword>
<comment type="caution">
    <text evidence="2">The sequence shown here is derived from an EMBL/GenBank/DDBJ whole genome shotgun (WGS) entry which is preliminary data.</text>
</comment>
<feature type="transmembrane region" description="Helical" evidence="1">
    <location>
        <begin position="38"/>
        <end position="60"/>
    </location>
</feature>
<accession>A0A9Q3CWQ3</accession>
<dbReference type="Proteomes" id="UP000765509">
    <property type="component" value="Unassembled WGS sequence"/>
</dbReference>
<sequence length="125" mass="13891">MVHPHTKVEVYGIKGKLTSSKKHEAIKDSLACHKNLRIIQICYGILASFCVAGACGLMVGSDYWRASSVKGALSPIEISERLSEGKILVEPVWLHTNKYLFNLPNKSFFSSESFTATVPLRFEFA</sequence>
<organism evidence="2 3">
    <name type="scientific">Austropuccinia psidii MF-1</name>
    <dbReference type="NCBI Taxonomy" id="1389203"/>
    <lineage>
        <taxon>Eukaryota</taxon>
        <taxon>Fungi</taxon>
        <taxon>Dikarya</taxon>
        <taxon>Basidiomycota</taxon>
        <taxon>Pucciniomycotina</taxon>
        <taxon>Pucciniomycetes</taxon>
        <taxon>Pucciniales</taxon>
        <taxon>Sphaerophragmiaceae</taxon>
        <taxon>Austropuccinia</taxon>
    </lineage>
</organism>
<keyword evidence="3" id="KW-1185">Reference proteome</keyword>
<keyword evidence="1" id="KW-0812">Transmembrane</keyword>
<dbReference type="OrthoDB" id="3162621at2759"/>